<feature type="domain" description="Major facilitator superfamily (MFS) profile" evidence="9">
    <location>
        <begin position="20"/>
        <end position="468"/>
    </location>
</feature>
<evidence type="ECO:0000313" key="11">
    <source>
        <dbReference type="Proteomes" id="UP001232536"/>
    </source>
</evidence>
<evidence type="ECO:0000256" key="3">
    <source>
        <dbReference type="ARBA" id="ARBA00022475"/>
    </source>
</evidence>
<accession>A0ABT9D6A9</accession>
<comment type="subcellular location">
    <subcellularLocation>
        <location evidence="1">Cell membrane</location>
        <topology evidence="1">Multi-pass membrane protein</topology>
    </subcellularLocation>
</comment>
<dbReference type="PROSITE" id="PS50850">
    <property type="entry name" value="MFS"/>
    <property type="match status" value="1"/>
</dbReference>
<dbReference type="PANTHER" id="PTHR42718">
    <property type="entry name" value="MAJOR FACILITATOR SUPERFAMILY MULTIDRUG TRANSPORTER MFSC"/>
    <property type="match status" value="1"/>
</dbReference>
<dbReference type="CDD" id="cd17321">
    <property type="entry name" value="MFS_MMR_MDR_like"/>
    <property type="match status" value="1"/>
</dbReference>
<dbReference type="EMBL" id="JAUQYP010000001">
    <property type="protein sequence ID" value="MDO8106369.1"/>
    <property type="molecule type" value="Genomic_DNA"/>
</dbReference>
<feature type="transmembrane region" description="Helical" evidence="8">
    <location>
        <begin position="422"/>
        <end position="440"/>
    </location>
</feature>
<name>A0ABT9D6A9_9CELL</name>
<dbReference type="Proteomes" id="UP001232536">
    <property type="component" value="Unassembled WGS sequence"/>
</dbReference>
<sequence length="546" mass="55863">MNVDKTTAPARPAPAHRWWALAAVALGVSLIIMDATVVNVALPVVIEDIGLSATEAEWMNAVYSLLFAALLLTLGRVGDLYGRRRLFALGMTIFVLASLAAGAAGSGALLIAARLVQGIGAAMILPATLSTLNAIFVGRERAIAFAVWGSTIGGMAAVGPLVGGWLTTDVSWRWAFWLSVPVGIAVLAGILTVVPETRDESTERGLDWAGVLLSAVGMGAIVFALIESRTYGWWRQGSGTLSPVPVALTAGVALMVGFVLVQRRRRRTGKVVLVDLSLLGVRSFRFGSIAALIVALGEFGLIFTLPLLLQNALGYSALGTGWLIVSLAIGTFLVSGATPELTARLGGRAVVRIGLALEAVAVGGLALTLSQGLSGWVIAAWLFGYGAGVGMATAQLTSVILAEIPVAESGQASGLQSTFRQLGSALGVAVLGTLLLTSLGTTTSSRLADAGVPAAQREPVVHAVTSSAGSAIPGLQADPATATAGDTAAAALVHASKVTTGGAAIVIAVGLAATWALPYVPPTPRGAAAEAAREPRRRRRAQPMSR</sequence>
<keyword evidence="6 8" id="KW-0472">Membrane</keyword>
<feature type="region of interest" description="Disordered" evidence="7">
    <location>
        <begin position="524"/>
        <end position="546"/>
    </location>
</feature>
<evidence type="ECO:0000256" key="2">
    <source>
        <dbReference type="ARBA" id="ARBA00022448"/>
    </source>
</evidence>
<evidence type="ECO:0000256" key="5">
    <source>
        <dbReference type="ARBA" id="ARBA00022989"/>
    </source>
</evidence>
<evidence type="ECO:0000256" key="6">
    <source>
        <dbReference type="ARBA" id="ARBA00023136"/>
    </source>
</evidence>
<keyword evidence="5 8" id="KW-1133">Transmembrane helix</keyword>
<feature type="compositionally biased region" description="Basic residues" evidence="7">
    <location>
        <begin position="535"/>
        <end position="546"/>
    </location>
</feature>
<dbReference type="PANTHER" id="PTHR42718:SF46">
    <property type="entry name" value="BLR6921 PROTEIN"/>
    <property type="match status" value="1"/>
</dbReference>
<evidence type="ECO:0000256" key="4">
    <source>
        <dbReference type="ARBA" id="ARBA00022692"/>
    </source>
</evidence>
<proteinExistence type="predicted"/>
<keyword evidence="2" id="KW-0813">Transport</keyword>
<dbReference type="RefSeq" id="WP_304600041.1">
    <property type="nucleotide sequence ID" value="NZ_JAUQYP010000001.1"/>
</dbReference>
<feature type="transmembrane region" description="Helical" evidence="8">
    <location>
        <begin position="284"/>
        <end position="309"/>
    </location>
</feature>
<feature type="transmembrane region" description="Helical" evidence="8">
    <location>
        <begin position="376"/>
        <end position="401"/>
    </location>
</feature>
<dbReference type="InterPro" id="IPR020846">
    <property type="entry name" value="MFS_dom"/>
</dbReference>
<protein>
    <submittedName>
        <fullName evidence="10">MFS transporter</fullName>
    </submittedName>
</protein>
<dbReference type="Gene3D" id="1.20.1720.10">
    <property type="entry name" value="Multidrug resistance protein D"/>
    <property type="match status" value="1"/>
</dbReference>
<feature type="transmembrane region" description="Helical" evidence="8">
    <location>
        <begin position="246"/>
        <end position="263"/>
    </location>
</feature>
<gene>
    <name evidence="10" type="ORF">Q6348_04065</name>
</gene>
<feature type="transmembrane region" description="Helical" evidence="8">
    <location>
        <begin position="174"/>
        <end position="194"/>
    </location>
</feature>
<feature type="transmembrane region" description="Helical" evidence="8">
    <location>
        <begin position="58"/>
        <end position="74"/>
    </location>
</feature>
<dbReference type="InterPro" id="IPR011701">
    <property type="entry name" value="MFS"/>
</dbReference>
<dbReference type="Gene3D" id="1.20.1250.20">
    <property type="entry name" value="MFS general substrate transporter like domains"/>
    <property type="match status" value="1"/>
</dbReference>
<reference evidence="10 11" key="1">
    <citation type="submission" date="2023-07" db="EMBL/GenBank/DDBJ databases">
        <title>Description of novel actinomycetes strains, isolated from tidal flat sediment.</title>
        <authorList>
            <person name="Lu C."/>
        </authorList>
    </citation>
    <scope>NUCLEOTIDE SEQUENCE [LARGE SCALE GENOMIC DNA]</scope>
    <source>
        <strain evidence="10 11">SYSU T00b441</strain>
    </source>
</reference>
<keyword evidence="3" id="KW-1003">Cell membrane</keyword>
<feature type="transmembrane region" description="Helical" evidence="8">
    <location>
        <begin position="315"/>
        <end position="337"/>
    </location>
</feature>
<feature type="transmembrane region" description="Helical" evidence="8">
    <location>
        <begin position="206"/>
        <end position="226"/>
    </location>
</feature>
<feature type="transmembrane region" description="Helical" evidence="8">
    <location>
        <begin position="143"/>
        <end position="162"/>
    </location>
</feature>
<evidence type="ECO:0000256" key="1">
    <source>
        <dbReference type="ARBA" id="ARBA00004651"/>
    </source>
</evidence>
<feature type="transmembrane region" description="Helical" evidence="8">
    <location>
        <begin position="21"/>
        <end position="46"/>
    </location>
</feature>
<dbReference type="SUPFAM" id="SSF103473">
    <property type="entry name" value="MFS general substrate transporter"/>
    <property type="match status" value="1"/>
</dbReference>
<evidence type="ECO:0000256" key="8">
    <source>
        <dbReference type="SAM" id="Phobius"/>
    </source>
</evidence>
<evidence type="ECO:0000313" key="10">
    <source>
        <dbReference type="EMBL" id="MDO8106369.1"/>
    </source>
</evidence>
<dbReference type="Pfam" id="PF07690">
    <property type="entry name" value="MFS_1"/>
    <property type="match status" value="1"/>
</dbReference>
<feature type="transmembrane region" description="Helical" evidence="8">
    <location>
        <begin position="349"/>
        <end position="370"/>
    </location>
</feature>
<dbReference type="InterPro" id="IPR036259">
    <property type="entry name" value="MFS_trans_sf"/>
</dbReference>
<feature type="transmembrane region" description="Helical" evidence="8">
    <location>
        <begin position="118"/>
        <end position="136"/>
    </location>
</feature>
<keyword evidence="4 8" id="KW-0812">Transmembrane</keyword>
<evidence type="ECO:0000259" key="9">
    <source>
        <dbReference type="PROSITE" id="PS50850"/>
    </source>
</evidence>
<comment type="caution">
    <text evidence="10">The sequence shown here is derived from an EMBL/GenBank/DDBJ whole genome shotgun (WGS) entry which is preliminary data.</text>
</comment>
<evidence type="ECO:0000256" key="7">
    <source>
        <dbReference type="SAM" id="MobiDB-lite"/>
    </source>
</evidence>
<keyword evidence="11" id="KW-1185">Reference proteome</keyword>
<organism evidence="10 11">
    <name type="scientific">Actinotalea lenta</name>
    <dbReference type="NCBI Taxonomy" id="3064654"/>
    <lineage>
        <taxon>Bacteria</taxon>
        <taxon>Bacillati</taxon>
        <taxon>Actinomycetota</taxon>
        <taxon>Actinomycetes</taxon>
        <taxon>Micrococcales</taxon>
        <taxon>Cellulomonadaceae</taxon>
        <taxon>Actinotalea</taxon>
    </lineage>
</organism>
<feature type="transmembrane region" description="Helical" evidence="8">
    <location>
        <begin position="86"/>
        <end position="112"/>
    </location>
</feature>